<dbReference type="PANTHER" id="PTHR21495">
    <property type="entry name" value="NUCLEOPORIN-RELATED"/>
    <property type="match status" value="1"/>
</dbReference>
<comment type="function">
    <text evidence="4">Dirigent proteins impart stereoselectivity on the phenoxy radical-coupling reaction, yielding optically active lignans from two molecules of coniferyl alcohol in the biosynthesis of lignans, flavonolignans, and alkaloids and thus plays a central role in plant secondary metabolism.</text>
</comment>
<protein>
    <recommendedName>
        <fullName evidence="4">Dirigent protein</fullName>
    </recommendedName>
</protein>
<organism evidence="5">
    <name type="scientific">Sesamum radiatum</name>
    <name type="common">Black benniseed</name>
    <dbReference type="NCBI Taxonomy" id="300843"/>
    <lineage>
        <taxon>Eukaryota</taxon>
        <taxon>Viridiplantae</taxon>
        <taxon>Streptophyta</taxon>
        <taxon>Embryophyta</taxon>
        <taxon>Tracheophyta</taxon>
        <taxon>Spermatophyta</taxon>
        <taxon>Magnoliopsida</taxon>
        <taxon>eudicotyledons</taxon>
        <taxon>Gunneridae</taxon>
        <taxon>Pentapetalae</taxon>
        <taxon>asterids</taxon>
        <taxon>lamiids</taxon>
        <taxon>Lamiales</taxon>
        <taxon>Pedaliaceae</taxon>
        <taxon>Sesamum</taxon>
    </lineage>
</organism>
<dbReference type="AlphaFoldDB" id="A0AAW2VJ61"/>
<name>A0AAW2VJ61_SESRA</name>
<comment type="caution">
    <text evidence="5">The sequence shown here is derived from an EMBL/GenBank/DDBJ whole genome shotgun (WGS) entry which is preliminary data.</text>
</comment>
<evidence type="ECO:0000256" key="1">
    <source>
        <dbReference type="ARBA" id="ARBA00010746"/>
    </source>
</evidence>
<sequence length="180" mass="19855">MLVSMIGIVNAIGQSPKDVEDWFLNLNKSKQKVTKFHFYYHNSRNPKNLSAVQVAKGPPAFSDNPPYFGVLTITDDPLTVGPEISSKRVGYAQGFYATSSLEEVSMLMGAAFVFTEGKYNGSTLAVLGRNPIGEQYRELPIIGGTGVFRLARGVVTLQTYFFNFSMALAIVEMDVLVLHY</sequence>
<comment type="subunit">
    <text evidence="2 4">Homodimer.</text>
</comment>
<dbReference type="GO" id="GO:0048046">
    <property type="term" value="C:apoplast"/>
    <property type="evidence" value="ECO:0007669"/>
    <property type="project" value="UniProtKB-SubCell"/>
</dbReference>
<dbReference type="InterPro" id="IPR004265">
    <property type="entry name" value="Dirigent"/>
</dbReference>
<dbReference type="Pfam" id="PF03018">
    <property type="entry name" value="Dirigent"/>
    <property type="match status" value="1"/>
</dbReference>
<evidence type="ECO:0000256" key="2">
    <source>
        <dbReference type="ARBA" id="ARBA00011738"/>
    </source>
</evidence>
<keyword evidence="3 4" id="KW-0964">Secreted</keyword>
<dbReference type="GO" id="GO:0009699">
    <property type="term" value="P:phenylpropanoid biosynthetic process"/>
    <property type="evidence" value="ECO:0007669"/>
    <property type="project" value="UniProtKB-ARBA"/>
</dbReference>
<evidence type="ECO:0000256" key="4">
    <source>
        <dbReference type="RuleBase" id="RU363099"/>
    </source>
</evidence>
<accession>A0AAW2VJ61</accession>
<keyword evidence="4" id="KW-0052">Apoplast</keyword>
<comment type="subcellular location">
    <subcellularLocation>
        <location evidence="4">Secreted</location>
        <location evidence="4">Extracellular space</location>
        <location evidence="4">Apoplast</location>
    </subcellularLocation>
</comment>
<reference evidence="5" key="2">
    <citation type="journal article" date="2024" name="Plant">
        <title>Genomic evolution and insights into agronomic trait innovations of Sesamum species.</title>
        <authorList>
            <person name="Miao H."/>
            <person name="Wang L."/>
            <person name="Qu L."/>
            <person name="Liu H."/>
            <person name="Sun Y."/>
            <person name="Le M."/>
            <person name="Wang Q."/>
            <person name="Wei S."/>
            <person name="Zheng Y."/>
            <person name="Lin W."/>
            <person name="Duan Y."/>
            <person name="Cao H."/>
            <person name="Xiong S."/>
            <person name="Wang X."/>
            <person name="Wei L."/>
            <person name="Li C."/>
            <person name="Ma Q."/>
            <person name="Ju M."/>
            <person name="Zhao R."/>
            <person name="Li G."/>
            <person name="Mu C."/>
            <person name="Tian Q."/>
            <person name="Mei H."/>
            <person name="Zhang T."/>
            <person name="Gao T."/>
            <person name="Zhang H."/>
        </authorList>
    </citation>
    <scope>NUCLEOTIDE SEQUENCE</scope>
    <source>
        <strain evidence="5">G02</strain>
    </source>
</reference>
<evidence type="ECO:0000313" key="5">
    <source>
        <dbReference type="EMBL" id="KAL0429232.1"/>
    </source>
</evidence>
<dbReference type="InterPro" id="IPR044859">
    <property type="entry name" value="Allene_oxi_cyc_Dirigent"/>
</dbReference>
<proteinExistence type="inferred from homology"/>
<dbReference type="Gene3D" id="2.40.480.10">
    <property type="entry name" value="Allene oxide cyclase-like"/>
    <property type="match status" value="1"/>
</dbReference>
<comment type="similarity">
    <text evidence="1 4">Belongs to the plant dirigent protein family.</text>
</comment>
<dbReference type="EMBL" id="JACGWJ010000003">
    <property type="protein sequence ID" value="KAL0429232.1"/>
    <property type="molecule type" value="Genomic_DNA"/>
</dbReference>
<gene>
    <name evidence="5" type="ORF">Sradi_0549200</name>
</gene>
<reference evidence="5" key="1">
    <citation type="submission" date="2020-06" db="EMBL/GenBank/DDBJ databases">
        <authorList>
            <person name="Li T."/>
            <person name="Hu X."/>
            <person name="Zhang T."/>
            <person name="Song X."/>
            <person name="Zhang H."/>
            <person name="Dai N."/>
            <person name="Sheng W."/>
            <person name="Hou X."/>
            <person name="Wei L."/>
        </authorList>
    </citation>
    <scope>NUCLEOTIDE SEQUENCE</scope>
    <source>
        <strain evidence="5">G02</strain>
        <tissue evidence="5">Leaf</tissue>
    </source>
</reference>
<evidence type="ECO:0000256" key="3">
    <source>
        <dbReference type="ARBA" id="ARBA00022525"/>
    </source>
</evidence>